<dbReference type="GO" id="GO:0016052">
    <property type="term" value="P:carbohydrate catabolic process"/>
    <property type="evidence" value="ECO:0007669"/>
    <property type="project" value="InterPro"/>
</dbReference>
<gene>
    <name evidence="3" type="ORF">DN53_15140</name>
</gene>
<feature type="domain" description="DUF5916" evidence="2">
    <location>
        <begin position="245"/>
        <end position="344"/>
    </location>
</feature>
<dbReference type="AlphaFoldDB" id="A0A444VJN5"/>
<dbReference type="Proteomes" id="UP000290261">
    <property type="component" value="Unassembled WGS sequence"/>
</dbReference>
<comment type="caution">
    <text evidence="3">The sequence shown here is derived from an EMBL/GenBank/DDBJ whole genome shotgun (WGS) entry which is preliminary data.</text>
</comment>
<keyword evidence="4" id="KW-1185">Reference proteome</keyword>
<dbReference type="Pfam" id="PF19313">
    <property type="entry name" value="DUF5916"/>
    <property type="match status" value="1"/>
</dbReference>
<dbReference type="Gene3D" id="2.60.40.1190">
    <property type="match status" value="1"/>
</dbReference>
<evidence type="ECO:0000313" key="3">
    <source>
        <dbReference type="EMBL" id="RYC50973.1"/>
    </source>
</evidence>
<dbReference type="GO" id="GO:0004553">
    <property type="term" value="F:hydrolase activity, hydrolyzing O-glycosyl compounds"/>
    <property type="evidence" value="ECO:0007669"/>
    <property type="project" value="InterPro"/>
</dbReference>
<accession>A0A444VJN5</accession>
<evidence type="ECO:0000259" key="2">
    <source>
        <dbReference type="Pfam" id="PF19313"/>
    </source>
</evidence>
<sequence length="738" mass="85009">MRRFWAASLLALVPLVTVSQNRGGNTRALFKYQIRKATEPIVLDGTIGEKEWEPHQLATNFFNHWPNDEGQARNQTEVRVTYDHENVYIMAKCYDTGRRIIQSLVRDNDDDYWGSDNFSVVLDPVNTKQSGLLFGVTAGGSEIEGSLVIEDGQTWMSPNWDNKWSSKTTQYSDYWVAEIAIPLKTLRYNPNQRDWGVNFIRGDKQNNAYTTWTQFPVNFNGVSINYMGTLEWDQSPEKAKGTFILNPYVTSSSIRDYEDSKQKEAKLNNDLGGEVKVALTSSLNLDLTLFPDFSNADVDQQVTNITRFDIFLPEQRNFFLENNDIFSNFGTYDIKPFFSRRIGIMDGEAIPIDFGGRLTGNITQNLRVGVMNVQTRRTDEFAAQNYSVAAFQQKVLQRSAIKALFINRQATSATSEMEYSRNAGLEFSYISESGKLNNTFMYHTSLTPENLGDTHFYGFTGNYLTKRFRTGWLLNVVGENYITELGINPRLENYNALTEETVRLGYTLFNPWVRYLFFPKGENSKLNYHGLRTWNNLYLNSDGSFNELENNLAYDFEYRNTAKLNLIGRYQKVDLLFPTELIGDEFTPIPVGNYSFARFDVQYSSDVRKTVVWNTNVGYGQFFNGTRLGAMLQGSLRFRPWGTFGLTYDYNDIRLAEGYGKKNLHLARFNGNISFSNKLFLTNVVQYNSRDNNFSAFSRLQWRYSPMSDIFLIYNENHDTEGLGIKNRSMVLKVTYWL</sequence>
<reference evidence="3 4" key="1">
    <citation type="submission" date="2014-04" db="EMBL/GenBank/DDBJ databases">
        <title>Whole genome of Muricauda olearia.</title>
        <authorList>
            <person name="Zhang X.-H."/>
            <person name="Tang K."/>
        </authorList>
    </citation>
    <scope>NUCLEOTIDE SEQUENCE [LARGE SCALE GENOMIC DNA]</scope>
    <source>
        <strain evidence="3 4">Th120</strain>
    </source>
</reference>
<dbReference type="RefSeq" id="WP_129654570.1">
    <property type="nucleotide sequence ID" value="NZ_ML142911.1"/>
</dbReference>
<name>A0A444VJN5_9FLAO</name>
<dbReference type="InterPro" id="IPR010502">
    <property type="entry name" value="Carb-bd_dom_fam9"/>
</dbReference>
<proteinExistence type="predicted"/>
<dbReference type="EMBL" id="JJMP01000007">
    <property type="protein sequence ID" value="RYC50973.1"/>
    <property type="molecule type" value="Genomic_DNA"/>
</dbReference>
<organism evidence="3 4">
    <name type="scientific">Flagellimonas olearia</name>
    <dbReference type="NCBI Taxonomy" id="552546"/>
    <lineage>
        <taxon>Bacteria</taxon>
        <taxon>Pseudomonadati</taxon>
        <taxon>Bacteroidota</taxon>
        <taxon>Flavobacteriia</taxon>
        <taxon>Flavobacteriales</taxon>
        <taxon>Flavobacteriaceae</taxon>
        <taxon>Flagellimonas</taxon>
    </lineage>
</organism>
<dbReference type="Pfam" id="PF06452">
    <property type="entry name" value="CBM9_1"/>
    <property type="match status" value="1"/>
</dbReference>
<dbReference type="CDD" id="cd09618">
    <property type="entry name" value="CBM9_like_2"/>
    <property type="match status" value="1"/>
</dbReference>
<dbReference type="GO" id="GO:0030246">
    <property type="term" value="F:carbohydrate binding"/>
    <property type="evidence" value="ECO:0007669"/>
    <property type="project" value="InterPro"/>
</dbReference>
<feature type="domain" description="Carbohydrate-binding" evidence="1">
    <location>
        <begin position="43"/>
        <end position="208"/>
    </location>
</feature>
<evidence type="ECO:0000313" key="4">
    <source>
        <dbReference type="Proteomes" id="UP000290261"/>
    </source>
</evidence>
<evidence type="ECO:0000259" key="1">
    <source>
        <dbReference type="Pfam" id="PF06452"/>
    </source>
</evidence>
<dbReference type="SUPFAM" id="SSF49344">
    <property type="entry name" value="CBD9-like"/>
    <property type="match status" value="1"/>
</dbReference>
<dbReference type="InterPro" id="IPR045670">
    <property type="entry name" value="DUF5916"/>
</dbReference>
<protein>
    <submittedName>
        <fullName evidence="3">Uncharacterized protein</fullName>
    </submittedName>
</protein>